<dbReference type="InterPro" id="IPR011006">
    <property type="entry name" value="CheY-like_superfamily"/>
</dbReference>
<dbReference type="AlphaFoldDB" id="Q98FN1"/>
<dbReference type="KEGG" id="mlo:mlr3696"/>
<dbReference type="SMART" id="SM00448">
    <property type="entry name" value="REC"/>
    <property type="match status" value="1"/>
</dbReference>
<evidence type="ECO:0000256" key="1">
    <source>
        <dbReference type="PROSITE-ProRule" id="PRU00169"/>
    </source>
</evidence>
<evidence type="ECO:0000313" key="4">
    <source>
        <dbReference type="Proteomes" id="UP000000552"/>
    </source>
</evidence>
<feature type="domain" description="Response regulatory" evidence="2">
    <location>
        <begin position="82"/>
        <end position="193"/>
    </location>
</feature>
<sequence>MAARDNSRKDTVGWIKRARSGLAFQPLFESLPVSRYVENVLPGSEFRGRGMSFLNDSAPNCDHDSRRFKERLPVPHLLDGLRILVLEDEFLIAMDVEQLCRDHGAGEVVVARDLAEIDGRKVATQFDAAIVDLMLGGTSTLEFAAGLRETGVPFVFASGYSDPDEIKASFPGVRLVTKPYSGEDLVEAVALAYGRGFPG</sequence>
<dbReference type="EMBL" id="BA000012">
    <property type="protein sequence ID" value="BAB50536.1"/>
    <property type="molecule type" value="Genomic_DNA"/>
</dbReference>
<dbReference type="InterPro" id="IPR001789">
    <property type="entry name" value="Sig_transdc_resp-reg_receiver"/>
</dbReference>
<proteinExistence type="predicted"/>
<keyword evidence="1" id="KW-0597">Phosphoprotein</keyword>
<name>Q98FN1_RHILO</name>
<evidence type="ECO:0000259" key="2">
    <source>
        <dbReference type="PROSITE" id="PS50110"/>
    </source>
</evidence>
<dbReference type="HOGENOM" id="CLU_1371255_0_0_5"/>
<protein>
    <submittedName>
        <fullName evidence="3">Mlr3696 protein</fullName>
    </submittedName>
</protein>
<dbReference type="eggNOG" id="COG0784">
    <property type="taxonomic scope" value="Bacteria"/>
</dbReference>
<gene>
    <name evidence="3" type="ordered locus">mlr3696</name>
</gene>
<evidence type="ECO:0000313" key="3">
    <source>
        <dbReference type="EMBL" id="BAB50536.1"/>
    </source>
</evidence>
<dbReference type="Gene3D" id="3.40.50.2300">
    <property type="match status" value="1"/>
</dbReference>
<dbReference type="Proteomes" id="UP000000552">
    <property type="component" value="Chromosome"/>
</dbReference>
<dbReference type="SUPFAM" id="SSF52172">
    <property type="entry name" value="CheY-like"/>
    <property type="match status" value="1"/>
</dbReference>
<reference evidence="3 4" key="1">
    <citation type="journal article" date="2000" name="DNA Res.">
        <title>Complete genome structure of the nitrogen-fixing symbiotic bacterium Mesorhizobium loti.</title>
        <authorList>
            <person name="Kaneko T."/>
            <person name="Nakamura Y."/>
            <person name="Sato S."/>
            <person name="Asamizu E."/>
            <person name="Kato T."/>
            <person name="Sasamoto S."/>
            <person name="Watanabe A."/>
            <person name="Idesawa K."/>
            <person name="Ishikawa A."/>
            <person name="Kawashima K."/>
            <person name="Kimura T."/>
            <person name="Kishida Y."/>
            <person name="Kiyokawa C."/>
            <person name="Kohara M."/>
            <person name="Matsumoto M."/>
            <person name="Matsuno A."/>
            <person name="Mochizuki Y."/>
            <person name="Nakayama S."/>
            <person name="Nakazaki N."/>
            <person name="Shimpo S."/>
            <person name="Sugimoto M."/>
            <person name="Takeuchi C."/>
            <person name="Yamada M."/>
            <person name="Tabata S."/>
        </authorList>
    </citation>
    <scope>NUCLEOTIDE SEQUENCE [LARGE SCALE GENOMIC DNA]</scope>
    <source>
        <strain evidence="4">LMG 29417 / CECT 9101 / MAFF 303099</strain>
    </source>
</reference>
<feature type="modified residue" description="4-aspartylphosphate" evidence="1">
    <location>
        <position position="132"/>
    </location>
</feature>
<dbReference type="Pfam" id="PF00072">
    <property type="entry name" value="Response_reg"/>
    <property type="match status" value="1"/>
</dbReference>
<dbReference type="GO" id="GO:0000160">
    <property type="term" value="P:phosphorelay signal transduction system"/>
    <property type="evidence" value="ECO:0007669"/>
    <property type="project" value="InterPro"/>
</dbReference>
<dbReference type="PROSITE" id="PS50110">
    <property type="entry name" value="RESPONSE_REGULATORY"/>
    <property type="match status" value="1"/>
</dbReference>
<accession>Q98FN1</accession>
<organism evidence="3 4">
    <name type="scientific">Mesorhizobium japonicum (strain LMG 29417 / CECT 9101 / MAFF 303099)</name>
    <name type="common">Mesorhizobium loti (strain MAFF 303099)</name>
    <dbReference type="NCBI Taxonomy" id="266835"/>
    <lineage>
        <taxon>Bacteria</taxon>
        <taxon>Pseudomonadati</taxon>
        <taxon>Pseudomonadota</taxon>
        <taxon>Alphaproteobacteria</taxon>
        <taxon>Hyphomicrobiales</taxon>
        <taxon>Phyllobacteriaceae</taxon>
        <taxon>Mesorhizobium</taxon>
    </lineage>
</organism>